<feature type="region of interest" description="Disordered" evidence="1">
    <location>
        <begin position="48"/>
        <end position="74"/>
    </location>
</feature>
<dbReference type="InterPro" id="IPR043426">
    <property type="entry name" value="MltB-like"/>
</dbReference>
<evidence type="ECO:0000259" key="2">
    <source>
        <dbReference type="Pfam" id="PF13406"/>
    </source>
</evidence>
<feature type="compositionally biased region" description="Low complexity" evidence="1">
    <location>
        <begin position="269"/>
        <end position="303"/>
    </location>
</feature>
<dbReference type="Proteomes" id="UP000316603">
    <property type="component" value="Unassembled WGS sequence"/>
</dbReference>
<feature type="domain" description="Transglycosylase SLT" evidence="2">
    <location>
        <begin position="181"/>
        <end position="225"/>
    </location>
</feature>
<dbReference type="InterPro" id="IPR031304">
    <property type="entry name" value="SLT_2"/>
</dbReference>
<dbReference type="Gene3D" id="1.10.530.10">
    <property type="match status" value="1"/>
</dbReference>
<proteinExistence type="predicted"/>
<dbReference type="GO" id="GO:0009253">
    <property type="term" value="P:peptidoglycan catabolic process"/>
    <property type="evidence" value="ECO:0007669"/>
    <property type="project" value="TreeGrafter"/>
</dbReference>
<dbReference type="EMBL" id="VIWV01000001">
    <property type="protein sequence ID" value="TWF84247.1"/>
    <property type="molecule type" value="Genomic_DNA"/>
</dbReference>
<feature type="compositionally biased region" description="Low complexity" evidence="1">
    <location>
        <begin position="311"/>
        <end position="324"/>
    </location>
</feature>
<protein>
    <submittedName>
        <fullName evidence="3">Transglycosylase protein with SLT domain</fullName>
    </submittedName>
</protein>
<dbReference type="SUPFAM" id="SSF53955">
    <property type="entry name" value="Lysozyme-like"/>
    <property type="match status" value="1"/>
</dbReference>
<feature type="compositionally biased region" description="Low complexity" evidence="1">
    <location>
        <begin position="48"/>
        <end position="62"/>
    </location>
</feature>
<sequence length="375" mass="37591">MTGHTGWRAGARGAGGTRGTRGGRGVRGTAVAVTAMALLTGSQAPGAGEARASAAARPAPAGHGPGVSGDTVYRTDLPPLRTGERDGRDGPAAGAALPASVFAAYRRAEAELARTAPGCRLRWQLLAAIGQVESGQARGGRVTADGTTVTPIRGPRLDGVAFALIRDTDGGAYDGDAEYDRAVGPMQFIPSTWARWGADGNGDDRRDPHNVYDAALAAGRYLCAGGRDLSDPAQLDRAILGYNHSTAYLRTVRAWYAYFLSGHRVVPDGSAAAPARRGSPRATAEPSSSPSARPSATPSRTPAAPSPAPAPTASRPAGDADPAGGEPGLPVPGPGVSAPGITAPGAVPLPGGAPLTSNGADSIPGTPSPTAATER</sequence>
<evidence type="ECO:0000313" key="3">
    <source>
        <dbReference type="EMBL" id="TWF84247.1"/>
    </source>
</evidence>
<feature type="compositionally biased region" description="Low complexity" evidence="1">
    <location>
        <begin position="334"/>
        <end position="355"/>
    </location>
</feature>
<dbReference type="Pfam" id="PF13406">
    <property type="entry name" value="SLT_2"/>
    <property type="match status" value="1"/>
</dbReference>
<dbReference type="PANTHER" id="PTHR30163:SF8">
    <property type="entry name" value="LYTIC MUREIN TRANSGLYCOSYLASE"/>
    <property type="match status" value="1"/>
</dbReference>
<feature type="region of interest" description="Disordered" evidence="1">
    <location>
        <begin position="1"/>
        <end position="26"/>
    </location>
</feature>
<evidence type="ECO:0000313" key="4">
    <source>
        <dbReference type="Proteomes" id="UP000316603"/>
    </source>
</evidence>
<comment type="caution">
    <text evidence="3">The sequence shown here is derived from an EMBL/GenBank/DDBJ whole genome shotgun (WGS) entry which is preliminary data.</text>
</comment>
<gene>
    <name evidence="3" type="ORF">FHX78_111181</name>
</gene>
<feature type="compositionally biased region" description="Low complexity" evidence="1">
    <location>
        <begin position="1"/>
        <end position="11"/>
    </location>
</feature>
<reference evidence="3 4" key="1">
    <citation type="submission" date="2019-06" db="EMBL/GenBank/DDBJ databases">
        <title>Sequencing the genomes of 1000 actinobacteria strains.</title>
        <authorList>
            <person name="Klenk H.-P."/>
        </authorList>
    </citation>
    <scope>NUCLEOTIDE SEQUENCE [LARGE SCALE GENOMIC DNA]</scope>
    <source>
        <strain evidence="3 4">DSM 41695</strain>
    </source>
</reference>
<name>A0A561TAU2_9ACTN</name>
<feature type="region of interest" description="Disordered" evidence="1">
    <location>
        <begin position="269"/>
        <end position="375"/>
    </location>
</feature>
<dbReference type="PANTHER" id="PTHR30163">
    <property type="entry name" value="MEMBRANE-BOUND LYTIC MUREIN TRANSGLYCOSYLASE B"/>
    <property type="match status" value="1"/>
</dbReference>
<dbReference type="InterPro" id="IPR023346">
    <property type="entry name" value="Lysozyme-like_dom_sf"/>
</dbReference>
<dbReference type="AlphaFoldDB" id="A0A561TAU2"/>
<dbReference type="GO" id="GO:0008933">
    <property type="term" value="F:peptidoglycan lytic transglycosylase activity"/>
    <property type="evidence" value="ECO:0007669"/>
    <property type="project" value="TreeGrafter"/>
</dbReference>
<accession>A0A561TAU2</accession>
<dbReference type="CDD" id="cd13399">
    <property type="entry name" value="Slt35-like"/>
    <property type="match status" value="1"/>
</dbReference>
<evidence type="ECO:0000256" key="1">
    <source>
        <dbReference type="SAM" id="MobiDB-lite"/>
    </source>
</evidence>
<feature type="compositionally biased region" description="Gly residues" evidence="1">
    <location>
        <begin position="12"/>
        <end position="26"/>
    </location>
</feature>
<organism evidence="3 4">
    <name type="scientific">Streptomyces capillispiralis</name>
    <dbReference type="NCBI Taxonomy" id="68182"/>
    <lineage>
        <taxon>Bacteria</taxon>
        <taxon>Bacillati</taxon>
        <taxon>Actinomycetota</taxon>
        <taxon>Actinomycetes</taxon>
        <taxon>Kitasatosporales</taxon>
        <taxon>Streptomycetaceae</taxon>
        <taxon>Streptomyces</taxon>
    </lineage>
</organism>
<keyword evidence="4" id="KW-1185">Reference proteome</keyword>